<dbReference type="EC" id="5.4.99.-" evidence="5"/>
<feature type="domain" description="Pseudouridine synthase RsuA/RluA-like" evidence="6">
    <location>
        <begin position="85"/>
        <end position="236"/>
    </location>
</feature>
<dbReference type="InterPro" id="IPR006145">
    <property type="entry name" value="PsdUridine_synth_RsuA/RluA"/>
</dbReference>
<dbReference type="InterPro" id="IPR006225">
    <property type="entry name" value="PsdUridine_synth_RluC/D"/>
</dbReference>
<dbReference type="AlphaFoldDB" id="A0A2V1IW19"/>
<comment type="function">
    <text evidence="5">Responsible for synthesis of pseudouridine from uracil.</text>
</comment>
<dbReference type="PANTHER" id="PTHR21600">
    <property type="entry name" value="MITOCHONDRIAL RNA PSEUDOURIDINE SYNTHASE"/>
    <property type="match status" value="1"/>
</dbReference>
<dbReference type="Gene3D" id="3.30.2350.10">
    <property type="entry name" value="Pseudouridine synthase"/>
    <property type="match status" value="1"/>
</dbReference>
<feature type="active site" evidence="3">
    <location>
        <position position="132"/>
    </location>
</feature>
<dbReference type="PANTHER" id="PTHR21600:SF44">
    <property type="entry name" value="RIBOSOMAL LARGE SUBUNIT PSEUDOURIDINE SYNTHASE D"/>
    <property type="match status" value="1"/>
</dbReference>
<evidence type="ECO:0000256" key="2">
    <source>
        <dbReference type="ARBA" id="ARBA00023235"/>
    </source>
</evidence>
<dbReference type="InterPro" id="IPR020103">
    <property type="entry name" value="PsdUridine_synth_cat_dom_sf"/>
</dbReference>
<dbReference type="SUPFAM" id="SSF55120">
    <property type="entry name" value="Pseudouridine synthase"/>
    <property type="match status" value="1"/>
</dbReference>
<keyword evidence="8" id="KW-1185">Reference proteome</keyword>
<dbReference type="GO" id="GO:0000455">
    <property type="term" value="P:enzyme-directed rRNA pseudouridine synthesis"/>
    <property type="evidence" value="ECO:0007669"/>
    <property type="project" value="TreeGrafter"/>
</dbReference>
<dbReference type="NCBIfam" id="TIGR00005">
    <property type="entry name" value="rluA_subfam"/>
    <property type="match status" value="1"/>
</dbReference>
<dbReference type="EMBL" id="PUBV01000028">
    <property type="protein sequence ID" value="PWB06312.1"/>
    <property type="molecule type" value="Genomic_DNA"/>
</dbReference>
<reference evidence="8" key="1">
    <citation type="submission" date="2018-02" db="EMBL/GenBank/DDBJ databases">
        <authorList>
            <person name="Clavel T."/>
            <person name="Strowig T."/>
        </authorList>
    </citation>
    <scope>NUCLEOTIDE SEQUENCE [LARGE SCALE GENOMIC DNA]</scope>
    <source>
        <strain evidence="8">DSM 100764</strain>
    </source>
</reference>
<dbReference type="PROSITE" id="PS50889">
    <property type="entry name" value="S4"/>
    <property type="match status" value="1"/>
</dbReference>
<dbReference type="InterPro" id="IPR006224">
    <property type="entry name" value="PsdUridine_synth_RluA-like_CS"/>
</dbReference>
<dbReference type="CDD" id="cd02869">
    <property type="entry name" value="PseudoU_synth_RluA_like"/>
    <property type="match status" value="1"/>
</dbReference>
<evidence type="ECO:0000256" key="5">
    <source>
        <dbReference type="RuleBase" id="RU362028"/>
    </source>
</evidence>
<name>A0A2V1IW19_9BACT</name>
<evidence type="ECO:0000256" key="4">
    <source>
        <dbReference type="PROSITE-ProRule" id="PRU00182"/>
    </source>
</evidence>
<evidence type="ECO:0000313" key="8">
    <source>
        <dbReference type="Proteomes" id="UP000244925"/>
    </source>
</evidence>
<dbReference type="PROSITE" id="PS01129">
    <property type="entry name" value="PSI_RLU"/>
    <property type="match status" value="1"/>
</dbReference>
<keyword evidence="4" id="KW-0694">RNA-binding</keyword>
<evidence type="ECO:0000256" key="1">
    <source>
        <dbReference type="ARBA" id="ARBA00010876"/>
    </source>
</evidence>
<comment type="catalytic activity">
    <reaction evidence="5">
        <text>a uridine in RNA = a pseudouridine in RNA</text>
        <dbReference type="Rhea" id="RHEA:48348"/>
        <dbReference type="Rhea" id="RHEA-COMP:12068"/>
        <dbReference type="Rhea" id="RHEA-COMP:12069"/>
        <dbReference type="ChEBI" id="CHEBI:65314"/>
        <dbReference type="ChEBI" id="CHEBI:65315"/>
    </reaction>
</comment>
<evidence type="ECO:0000313" key="7">
    <source>
        <dbReference type="EMBL" id="PWB06312.1"/>
    </source>
</evidence>
<comment type="similarity">
    <text evidence="1 5">Belongs to the pseudouridine synthase RluA family.</text>
</comment>
<dbReference type="Pfam" id="PF00849">
    <property type="entry name" value="PseudoU_synth_2"/>
    <property type="match status" value="1"/>
</dbReference>
<comment type="caution">
    <text evidence="7">The sequence shown here is derived from an EMBL/GenBank/DDBJ whole genome shotgun (WGS) entry which is preliminary data.</text>
</comment>
<protein>
    <recommendedName>
        <fullName evidence="5">Pseudouridine synthase</fullName>
        <ecNumber evidence="5">5.4.99.-</ecNumber>
    </recommendedName>
</protein>
<dbReference type="GO" id="GO:0140098">
    <property type="term" value="F:catalytic activity, acting on RNA"/>
    <property type="evidence" value="ECO:0007669"/>
    <property type="project" value="UniProtKB-ARBA"/>
</dbReference>
<accession>A0A2V1IW19</accession>
<dbReference type="GO" id="GO:0009982">
    <property type="term" value="F:pseudouridine synthase activity"/>
    <property type="evidence" value="ECO:0007669"/>
    <property type="project" value="InterPro"/>
</dbReference>
<keyword evidence="2 5" id="KW-0413">Isomerase</keyword>
<evidence type="ECO:0000256" key="3">
    <source>
        <dbReference type="PIRSR" id="PIRSR606225-1"/>
    </source>
</evidence>
<dbReference type="InterPro" id="IPR050188">
    <property type="entry name" value="RluA_PseudoU_synthase"/>
</dbReference>
<organism evidence="7 8">
    <name type="scientific">Paramuribaculum intestinale</name>
    <dbReference type="NCBI Taxonomy" id="2094151"/>
    <lineage>
        <taxon>Bacteria</taxon>
        <taxon>Pseudomonadati</taxon>
        <taxon>Bacteroidota</taxon>
        <taxon>Bacteroidia</taxon>
        <taxon>Bacteroidales</taxon>
        <taxon>Muribaculaceae</taxon>
        <taxon>Paramuribaculum</taxon>
    </lineage>
</organism>
<gene>
    <name evidence="7" type="ORF">C5O25_10665</name>
</gene>
<evidence type="ECO:0000259" key="6">
    <source>
        <dbReference type="Pfam" id="PF00849"/>
    </source>
</evidence>
<sequence>MPDRIETYRVGEECRLLDFLFASMPQRKRTNVKELLKHRQVAVGALPVTQFDHPLAPGDEVRVNLTREFRVFYHRRIKLVYEDDDIIVINKGYGLLSMGNDKVREGTAYSILREYVKWGNPRNKIFIVHRLDRDTSGLMVFAKNEKAKETLQHNWNNMVLERRYLAVTEGTPEPATGTYRSYLAENSAYEVYSTDKPDEGKLAVTRYTTLKSSNPYAMLQVELDTGRKNQIRVHMADMHCPISGDRRYGGHSNVIHRLALHAQTLRFVHPVTRREMSFSTPVPSSFERLLSCHKPLPKDEAPADKYDDFD</sequence>
<dbReference type="GO" id="GO:0003723">
    <property type="term" value="F:RNA binding"/>
    <property type="evidence" value="ECO:0007669"/>
    <property type="project" value="UniProtKB-KW"/>
</dbReference>
<dbReference type="Proteomes" id="UP000244925">
    <property type="component" value="Unassembled WGS sequence"/>
</dbReference>
<proteinExistence type="inferred from homology"/>